<evidence type="ECO:0000313" key="3">
    <source>
        <dbReference type="Proteomes" id="UP000650833"/>
    </source>
</evidence>
<protein>
    <submittedName>
        <fullName evidence="2">Uncharacterized protein</fullName>
    </submittedName>
</protein>
<feature type="compositionally biased region" description="Low complexity" evidence="1">
    <location>
        <begin position="22"/>
        <end position="32"/>
    </location>
</feature>
<proteinExistence type="predicted"/>
<evidence type="ECO:0000313" key="2">
    <source>
        <dbReference type="EMBL" id="KAG2196887.1"/>
    </source>
</evidence>
<keyword evidence="3" id="KW-1185">Reference proteome</keyword>
<comment type="caution">
    <text evidence="2">The sequence shown here is derived from an EMBL/GenBank/DDBJ whole genome shotgun (WGS) entry which is preliminary data.</text>
</comment>
<sequence length="248" mass="29472">MAKERKPIATRTRNRTKSQEDNNNSLLSSISSPTIAITHKETKSKQSRTKIDKAKRKINQKHKDNDHDKEDESPSAFRDFSFQLPYLPKSNFNIHLQELHQLPSSFIRGTTAEKRRDILRNDQNDYYSMTHFNPDSINTKYTKKKPFFMSDDMGLNGKHAEYSICLHRAFIKKRYLSDQECMHLAKYVNCDFYTQSLQELAMLIKDELYMYRIDFTEKHLHHIRTMNITKEAFLKKEKDLEKTLEKQN</sequence>
<feature type="compositionally biased region" description="Basic and acidic residues" evidence="1">
    <location>
        <begin position="38"/>
        <end position="52"/>
    </location>
</feature>
<dbReference type="AlphaFoldDB" id="A0A8H7QR41"/>
<organism evidence="2 3">
    <name type="scientific">Mucor plumbeus</name>
    <dbReference type="NCBI Taxonomy" id="97098"/>
    <lineage>
        <taxon>Eukaryota</taxon>
        <taxon>Fungi</taxon>
        <taxon>Fungi incertae sedis</taxon>
        <taxon>Mucoromycota</taxon>
        <taxon>Mucoromycotina</taxon>
        <taxon>Mucoromycetes</taxon>
        <taxon>Mucorales</taxon>
        <taxon>Mucorineae</taxon>
        <taxon>Mucoraceae</taxon>
        <taxon>Mucor</taxon>
    </lineage>
</organism>
<name>A0A8H7QR41_9FUNG</name>
<evidence type="ECO:0000256" key="1">
    <source>
        <dbReference type="SAM" id="MobiDB-lite"/>
    </source>
</evidence>
<feature type="compositionally biased region" description="Basic and acidic residues" evidence="1">
    <location>
        <begin position="61"/>
        <end position="72"/>
    </location>
</feature>
<dbReference type="EMBL" id="JAEPRC010000456">
    <property type="protein sequence ID" value="KAG2196887.1"/>
    <property type="molecule type" value="Genomic_DNA"/>
</dbReference>
<reference evidence="2" key="1">
    <citation type="submission" date="2020-12" db="EMBL/GenBank/DDBJ databases">
        <title>Metabolic potential, ecology and presence of endohyphal bacteria is reflected in genomic diversity of Mucoromycotina.</title>
        <authorList>
            <person name="Muszewska A."/>
            <person name="Okrasinska A."/>
            <person name="Steczkiewicz K."/>
            <person name="Drgas O."/>
            <person name="Orlowska M."/>
            <person name="Perlinska-Lenart U."/>
            <person name="Aleksandrzak-Piekarczyk T."/>
            <person name="Szatraj K."/>
            <person name="Zielenkiewicz U."/>
            <person name="Pilsyk S."/>
            <person name="Malc E."/>
            <person name="Mieczkowski P."/>
            <person name="Kruszewska J.S."/>
            <person name="Biernat P."/>
            <person name="Pawlowska J."/>
        </authorList>
    </citation>
    <scope>NUCLEOTIDE SEQUENCE</scope>
    <source>
        <strain evidence="2">CBS 226.32</strain>
    </source>
</reference>
<dbReference type="Proteomes" id="UP000650833">
    <property type="component" value="Unassembled WGS sequence"/>
</dbReference>
<accession>A0A8H7QR41</accession>
<feature type="region of interest" description="Disordered" evidence="1">
    <location>
        <begin position="1"/>
        <end position="74"/>
    </location>
</feature>
<dbReference type="OrthoDB" id="2266097at2759"/>
<gene>
    <name evidence="2" type="ORF">INT46_006066</name>
</gene>